<protein>
    <submittedName>
        <fullName evidence="2">Uncharacterized protein</fullName>
    </submittedName>
</protein>
<dbReference type="AlphaFoldDB" id="A0A7R9B1J4"/>
<organism evidence="2">
    <name type="scientific">Timema shepardi</name>
    <name type="common">Walking stick</name>
    <dbReference type="NCBI Taxonomy" id="629360"/>
    <lineage>
        <taxon>Eukaryota</taxon>
        <taxon>Metazoa</taxon>
        <taxon>Ecdysozoa</taxon>
        <taxon>Arthropoda</taxon>
        <taxon>Hexapoda</taxon>
        <taxon>Insecta</taxon>
        <taxon>Pterygota</taxon>
        <taxon>Neoptera</taxon>
        <taxon>Polyneoptera</taxon>
        <taxon>Phasmatodea</taxon>
        <taxon>Timematodea</taxon>
        <taxon>Timematoidea</taxon>
        <taxon>Timematidae</taxon>
        <taxon>Timema</taxon>
    </lineage>
</organism>
<gene>
    <name evidence="2" type="ORF">TSIB3V08_LOCUS7492</name>
</gene>
<reference evidence="2" key="1">
    <citation type="submission" date="2020-11" db="EMBL/GenBank/DDBJ databases">
        <authorList>
            <person name="Tran Van P."/>
        </authorList>
    </citation>
    <scope>NUCLEOTIDE SEQUENCE</scope>
</reference>
<name>A0A7R9B1J4_TIMSH</name>
<evidence type="ECO:0000256" key="1">
    <source>
        <dbReference type="SAM" id="MobiDB-lite"/>
    </source>
</evidence>
<sequence>MYVTIKRERAYRSSDFKRARTYRPRTIKRERAYHSRAFKRAKAYCSSDFKRARTYRPRTIKKARAYHSRAFKRAKAYRPRAVKRATAYCLGTIKKILPGAVSILGPYNPNPFNGNLAYARHPPSTSEIKHSKVAEIPSLETNGTNSLDKNFGLDPSSSDNQSLVTRPIAGEHLNIHKKSPGAKSTSPVLPPGGGIRKPSPDIRCFLRRSKRWTMNYHKQLHCDDRHPISDQEDLWNYGMMT</sequence>
<proteinExistence type="predicted"/>
<evidence type="ECO:0000313" key="2">
    <source>
        <dbReference type="EMBL" id="CAD7263414.1"/>
    </source>
</evidence>
<feature type="region of interest" description="Disordered" evidence="1">
    <location>
        <begin position="172"/>
        <end position="200"/>
    </location>
</feature>
<accession>A0A7R9B1J4</accession>
<dbReference type="EMBL" id="OC003530">
    <property type="protein sequence ID" value="CAD7263414.1"/>
    <property type="molecule type" value="Genomic_DNA"/>
</dbReference>